<comment type="subcellular location">
    <subcellularLocation>
        <location evidence="6">Cell membrane</location>
        <topology evidence="6">Multi-pass membrane protein</topology>
    </subcellularLocation>
    <subcellularLocation>
        <location evidence="1">Membrane</location>
        <topology evidence="1">Multi-pass membrane protein</topology>
    </subcellularLocation>
</comment>
<dbReference type="AlphaFoldDB" id="A0A443HTE2"/>
<keyword evidence="9" id="KW-1185">Reference proteome</keyword>
<keyword evidence="5 6" id="KW-0472">Membrane</keyword>
<evidence type="ECO:0000256" key="7">
    <source>
        <dbReference type="SAM" id="MobiDB-lite"/>
    </source>
</evidence>
<feature type="transmembrane region" description="Helical" evidence="6">
    <location>
        <begin position="489"/>
        <end position="509"/>
    </location>
</feature>
<dbReference type="RefSeq" id="XP_028484737.1">
    <property type="nucleotide sequence ID" value="XM_028631943.1"/>
</dbReference>
<evidence type="ECO:0000256" key="1">
    <source>
        <dbReference type="ARBA" id="ARBA00004141"/>
    </source>
</evidence>
<dbReference type="Proteomes" id="UP000283841">
    <property type="component" value="Unassembled WGS sequence"/>
</dbReference>
<evidence type="ECO:0000256" key="4">
    <source>
        <dbReference type="ARBA" id="ARBA00022989"/>
    </source>
</evidence>
<feature type="transmembrane region" description="Helical" evidence="6">
    <location>
        <begin position="289"/>
        <end position="310"/>
    </location>
</feature>
<evidence type="ECO:0000256" key="6">
    <source>
        <dbReference type="RuleBase" id="RU368066"/>
    </source>
</evidence>
<comment type="caution">
    <text evidence="8">The sequence shown here is derived from an EMBL/GenBank/DDBJ whole genome shotgun (WGS) entry which is preliminary data.</text>
</comment>
<evidence type="ECO:0000313" key="8">
    <source>
        <dbReference type="EMBL" id="RWQ95092.1"/>
    </source>
</evidence>
<dbReference type="GO" id="GO:0005886">
    <property type="term" value="C:plasma membrane"/>
    <property type="evidence" value="ECO:0007669"/>
    <property type="project" value="UniProtKB-SubCell"/>
</dbReference>
<feature type="transmembrane region" description="Helical" evidence="6">
    <location>
        <begin position="330"/>
        <end position="355"/>
    </location>
</feature>
<dbReference type="InterPro" id="IPR007603">
    <property type="entry name" value="Choline_transptr-like"/>
</dbReference>
<comment type="similarity">
    <text evidence="2 6">Belongs to the CTL (choline transporter-like) family.</text>
</comment>
<dbReference type="Pfam" id="PF04515">
    <property type="entry name" value="Choline_transpo"/>
    <property type="match status" value="1"/>
</dbReference>
<accession>A0A443HTE2</accession>
<reference evidence="8 9" key="1">
    <citation type="journal article" date="2018" name="Front. Microbiol.">
        <title>Genomic and genetic insights into a cosmopolitan fungus, Paecilomyces variotii (Eurotiales).</title>
        <authorList>
            <person name="Urquhart A.S."/>
            <person name="Mondo S.J."/>
            <person name="Makela M.R."/>
            <person name="Hane J.K."/>
            <person name="Wiebenga A."/>
            <person name="He G."/>
            <person name="Mihaltcheva S."/>
            <person name="Pangilinan J."/>
            <person name="Lipzen A."/>
            <person name="Barry K."/>
            <person name="de Vries R.P."/>
            <person name="Grigoriev I.V."/>
            <person name="Idnurm A."/>
        </authorList>
    </citation>
    <scope>NUCLEOTIDE SEQUENCE [LARGE SCALE GENOMIC DNA]</scope>
    <source>
        <strain evidence="8 9">CBS 101075</strain>
    </source>
</reference>
<feature type="compositionally biased region" description="Basic and acidic residues" evidence="7">
    <location>
        <begin position="137"/>
        <end position="148"/>
    </location>
</feature>
<feature type="transmembrane region" description="Helical" evidence="6">
    <location>
        <begin position="402"/>
        <end position="419"/>
    </location>
</feature>
<comment type="function">
    <text evidence="6">Probably involved in transport through the plasma membrane.</text>
</comment>
<feature type="region of interest" description="Disordered" evidence="7">
    <location>
        <begin position="232"/>
        <end position="284"/>
    </location>
</feature>
<evidence type="ECO:0000256" key="2">
    <source>
        <dbReference type="ARBA" id="ARBA00007168"/>
    </source>
</evidence>
<feature type="transmembrane region" description="Helical" evidence="6">
    <location>
        <begin position="691"/>
        <end position="708"/>
    </location>
</feature>
<evidence type="ECO:0000256" key="5">
    <source>
        <dbReference type="ARBA" id="ARBA00023136"/>
    </source>
</evidence>
<dbReference type="GeneID" id="39601220"/>
<evidence type="ECO:0000256" key="3">
    <source>
        <dbReference type="ARBA" id="ARBA00022692"/>
    </source>
</evidence>
<dbReference type="EMBL" id="RCNU01000006">
    <property type="protein sequence ID" value="RWQ95092.1"/>
    <property type="molecule type" value="Genomic_DNA"/>
</dbReference>
<dbReference type="PANTHER" id="PTHR12385:SF88">
    <property type="entry name" value="CHOLINE TRANSPORTER-LIKE PROTEIN CTL1"/>
    <property type="match status" value="1"/>
</dbReference>
<dbReference type="GO" id="GO:0022857">
    <property type="term" value="F:transmembrane transporter activity"/>
    <property type="evidence" value="ECO:0007669"/>
    <property type="project" value="UniProtKB-UniRule"/>
</dbReference>
<organism evidence="8 9">
    <name type="scientific">Byssochlamys spectabilis</name>
    <name type="common">Paecilomyces variotii</name>
    <dbReference type="NCBI Taxonomy" id="264951"/>
    <lineage>
        <taxon>Eukaryota</taxon>
        <taxon>Fungi</taxon>
        <taxon>Dikarya</taxon>
        <taxon>Ascomycota</taxon>
        <taxon>Pezizomycotina</taxon>
        <taxon>Eurotiomycetes</taxon>
        <taxon>Eurotiomycetidae</taxon>
        <taxon>Eurotiales</taxon>
        <taxon>Thermoascaceae</taxon>
        <taxon>Paecilomyces</taxon>
    </lineage>
</organism>
<feature type="transmembrane region" description="Helical" evidence="6">
    <location>
        <begin position="653"/>
        <end position="671"/>
    </location>
</feature>
<feature type="transmembrane region" description="Helical" evidence="6">
    <location>
        <begin position="362"/>
        <end position="382"/>
    </location>
</feature>
<dbReference type="STRING" id="264951.A0A443HTE2"/>
<sequence>MFSEYASRFLAQSQSRIAHVPEDTGRNNGSDRQRRQYQGSSRFPASRSYLQRAMGNPYQPASSQTSHFPFASRMSAQPAPLFYSATDEFREEDDELEHEREIADLYALQRSRRHFGSSQLEQSSELEDDGGSSEASGEDHSGHGHAFDRPGGIRSSWRAGRATTRRNVQIDLLPEEDENEPADTVSRSSGATGKGKMVDVGLEDTLRSDLQEIEPGGIPDFTEEEPPVIQQFRKQPRDSGDNFQTSPFPVHEDPDKQTLLDHARPSSPTASLPPSMAQPESEPPSHDAFWGHLFLLCLAGLFATAFLVYLHTSAPSEDPSKWGDTVYTAIHGSLFLLTIYTFVSIFVSLLWLALLRYYVRHLVYAMIVAVPVILFSFSLYPFISSFKGSWHGTSVQDKVMRFGSLVPFLLASAWVYTVIKGRHATGKAINILEFACRILVANPALLALGFAVLLTVVTWTWIWMLMFTRVFLGGHFLGPKNFVIDLTTWWLAVYFIFVYLWSLGAIAGLQRSVTAATVSQWYFHRLAVPAPTSRQIVHAAFVHSATTLFGTVCLSSLLRLLVRLPLVIFPRRISSIITLVAYSIIPTPISALTNPLALTYAAIHSRPLAISAHGLSQMTFLAPATPGTTLQPRSFSRQRSEHVPLLPYRLSKLVLHATRFMMSLALGFGGWVTTARTLRVAETSGTIRGSLYAYIVGLIAGAIGWGVLGAMEGVIADIVDAAVVCWGIEVGASSREARYCREAGWLFGDDWRAETRDHAQWNRV</sequence>
<feature type="compositionally biased region" description="Basic and acidic residues" evidence="7">
    <location>
        <begin position="19"/>
        <end position="34"/>
    </location>
</feature>
<keyword evidence="3 6" id="KW-0812">Transmembrane</keyword>
<gene>
    <name evidence="8" type="ORF">C8Q69DRAFT_486927</name>
</gene>
<proteinExistence type="inferred from homology"/>
<dbReference type="VEuPathDB" id="FungiDB:C8Q69DRAFT_486927"/>
<keyword evidence="4 6" id="KW-1133">Transmembrane helix</keyword>
<name>A0A443HTE2_BYSSP</name>
<evidence type="ECO:0000313" key="9">
    <source>
        <dbReference type="Proteomes" id="UP000283841"/>
    </source>
</evidence>
<feature type="region of interest" description="Disordered" evidence="7">
    <location>
        <begin position="115"/>
        <end position="197"/>
    </location>
</feature>
<feature type="transmembrane region" description="Helical" evidence="6">
    <location>
        <begin position="536"/>
        <end position="562"/>
    </location>
</feature>
<protein>
    <recommendedName>
        <fullName evidence="6">Protein PNS1</fullName>
    </recommendedName>
</protein>
<dbReference type="PANTHER" id="PTHR12385">
    <property type="entry name" value="CHOLINE TRANSPORTER-LIKE (SLC FAMILY 44)"/>
    <property type="match status" value="1"/>
</dbReference>
<feature type="region of interest" description="Disordered" evidence="7">
    <location>
        <begin position="13"/>
        <end position="67"/>
    </location>
</feature>
<feature type="compositionally biased region" description="Basic and acidic residues" evidence="7">
    <location>
        <begin position="250"/>
        <end position="264"/>
    </location>
</feature>